<sequence length="63" mass="6482">MTRSGSPLRERWILATLAFTAVTSVLCGVASVDELAASVGLLSVVVTGLGMVGLFFIPVASSR</sequence>
<keyword evidence="1" id="KW-0812">Transmembrane</keyword>
<dbReference type="Proteomes" id="UP001354709">
    <property type="component" value="Unassembled WGS sequence"/>
</dbReference>
<accession>A0ABU7Q8B2</accession>
<feature type="transmembrane region" description="Helical" evidence="1">
    <location>
        <begin position="12"/>
        <end position="32"/>
    </location>
</feature>
<evidence type="ECO:0000313" key="3">
    <source>
        <dbReference type="Proteomes" id="UP001354709"/>
    </source>
</evidence>
<keyword evidence="1" id="KW-0472">Membrane</keyword>
<comment type="caution">
    <text evidence="2">The sequence shown here is derived from an EMBL/GenBank/DDBJ whole genome shotgun (WGS) entry which is preliminary data.</text>
</comment>
<keyword evidence="3" id="KW-1185">Reference proteome</keyword>
<gene>
    <name evidence="2" type="ORF">V2J94_38150</name>
</gene>
<dbReference type="RefSeq" id="WP_330814403.1">
    <property type="nucleotide sequence ID" value="NZ_JAZBJO010000037.1"/>
</dbReference>
<evidence type="ECO:0000313" key="2">
    <source>
        <dbReference type="EMBL" id="MEE4597635.1"/>
    </source>
</evidence>
<dbReference type="EMBL" id="JAZBJO010000037">
    <property type="protein sequence ID" value="MEE4597635.1"/>
    <property type="molecule type" value="Genomic_DNA"/>
</dbReference>
<organism evidence="2 3">
    <name type="scientific">Streptomyces asiaticus subsp. ignotus</name>
    <dbReference type="NCBI Taxonomy" id="3098222"/>
    <lineage>
        <taxon>Bacteria</taxon>
        <taxon>Bacillati</taxon>
        <taxon>Actinomycetota</taxon>
        <taxon>Actinomycetes</taxon>
        <taxon>Kitasatosporales</taxon>
        <taxon>Streptomycetaceae</taxon>
        <taxon>Streptomyces</taxon>
        <taxon>Streptomyces violaceusniger group</taxon>
    </lineage>
</organism>
<name>A0ABU7Q8B2_9ACTN</name>
<keyword evidence="1" id="KW-1133">Transmembrane helix</keyword>
<reference evidence="2 3" key="1">
    <citation type="submission" date="2023-11" db="EMBL/GenBank/DDBJ databases">
        <title>30 novel species of actinomycetes from the DSMZ collection.</title>
        <authorList>
            <person name="Nouioui I."/>
        </authorList>
    </citation>
    <scope>NUCLEOTIDE SEQUENCE [LARGE SCALE GENOMIC DNA]</scope>
    <source>
        <strain evidence="2 3">DSM 41524</strain>
    </source>
</reference>
<proteinExistence type="predicted"/>
<protein>
    <submittedName>
        <fullName evidence="2">Uncharacterized protein</fullName>
    </submittedName>
</protein>
<evidence type="ECO:0000256" key="1">
    <source>
        <dbReference type="SAM" id="Phobius"/>
    </source>
</evidence>
<feature type="transmembrane region" description="Helical" evidence="1">
    <location>
        <begin position="38"/>
        <end position="60"/>
    </location>
</feature>